<evidence type="ECO:0000259" key="1">
    <source>
        <dbReference type="Pfam" id="PF13649"/>
    </source>
</evidence>
<gene>
    <name evidence="2" type="ORF">PQR08_07380</name>
</gene>
<accession>A0ABW9CHY6</accession>
<dbReference type="Proteomes" id="UP001629462">
    <property type="component" value="Unassembled WGS sequence"/>
</dbReference>
<keyword evidence="2" id="KW-0808">Transferase</keyword>
<reference evidence="2 3" key="1">
    <citation type="journal article" date="2024" name="Chem. Sci.">
        <title>Discovery of megapolipeptins by genome mining of a Burkholderiales bacteria collection.</title>
        <authorList>
            <person name="Paulo B.S."/>
            <person name="Recchia M.J.J."/>
            <person name="Lee S."/>
            <person name="Fergusson C.H."/>
            <person name="Romanowski S.B."/>
            <person name="Hernandez A."/>
            <person name="Krull N."/>
            <person name="Liu D.Y."/>
            <person name="Cavanagh H."/>
            <person name="Bos A."/>
            <person name="Gray C.A."/>
            <person name="Murphy B.T."/>
            <person name="Linington R.G."/>
            <person name="Eustaquio A.S."/>
        </authorList>
    </citation>
    <scope>NUCLEOTIDE SEQUENCE [LARGE SCALE GENOMIC DNA]</scope>
    <source>
        <strain evidence="2 3">RL17-374-BIF-D</strain>
    </source>
</reference>
<dbReference type="InterPro" id="IPR041698">
    <property type="entry name" value="Methyltransf_25"/>
</dbReference>
<comment type="caution">
    <text evidence="2">The sequence shown here is derived from an EMBL/GenBank/DDBJ whole genome shotgun (WGS) entry which is preliminary data.</text>
</comment>
<name>A0ABW9CHY6_9BURK</name>
<feature type="domain" description="Methyltransferase" evidence="1">
    <location>
        <begin position="56"/>
        <end position="153"/>
    </location>
</feature>
<evidence type="ECO:0000313" key="3">
    <source>
        <dbReference type="Proteomes" id="UP001629462"/>
    </source>
</evidence>
<keyword evidence="2" id="KW-0489">Methyltransferase</keyword>
<protein>
    <submittedName>
        <fullName evidence="2">Methyltransferase domain-containing protein</fullName>
    </submittedName>
</protein>
<proteinExistence type="predicted"/>
<evidence type="ECO:0000313" key="2">
    <source>
        <dbReference type="EMBL" id="MFM0517244.1"/>
    </source>
</evidence>
<dbReference type="SUPFAM" id="SSF53756">
    <property type="entry name" value="UDP-Glycosyltransferase/glycogen phosphorylase"/>
    <property type="match status" value="1"/>
</dbReference>
<dbReference type="Gene3D" id="3.40.50.150">
    <property type="entry name" value="Vaccinia Virus protein VP39"/>
    <property type="match status" value="1"/>
</dbReference>
<dbReference type="SUPFAM" id="SSF53335">
    <property type="entry name" value="S-adenosyl-L-methionine-dependent methyltransferases"/>
    <property type="match status" value="1"/>
</dbReference>
<dbReference type="RefSeq" id="WP_408161196.1">
    <property type="nucleotide sequence ID" value="NZ_JAQQDB010000005.1"/>
</dbReference>
<dbReference type="Pfam" id="PF13649">
    <property type="entry name" value="Methyltransf_25"/>
    <property type="match status" value="1"/>
</dbReference>
<keyword evidence="3" id="KW-1185">Reference proteome</keyword>
<dbReference type="InterPro" id="IPR029063">
    <property type="entry name" value="SAM-dependent_MTases_sf"/>
</dbReference>
<dbReference type="PANTHER" id="PTHR42912:SF80">
    <property type="entry name" value="METHYLTRANSFERASE DOMAIN-CONTAINING PROTEIN"/>
    <property type="match status" value="1"/>
</dbReference>
<dbReference type="InterPro" id="IPR050508">
    <property type="entry name" value="Methyltransf_Superfamily"/>
</dbReference>
<dbReference type="CDD" id="cd02440">
    <property type="entry name" value="AdoMet_MTases"/>
    <property type="match status" value="1"/>
</dbReference>
<dbReference type="EMBL" id="JAQQDB010000005">
    <property type="protein sequence ID" value="MFM0517244.1"/>
    <property type="molecule type" value="Genomic_DNA"/>
</dbReference>
<dbReference type="GO" id="GO:0032259">
    <property type="term" value="P:methylation"/>
    <property type="evidence" value="ECO:0007669"/>
    <property type="project" value="UniProtKB-KW"/>
</dbReference>
<dbReference type="GO" id="GO:0008168">
    <property type="term" value="F:methyltransferase activity"/>
    <property type="evidence" value="ECO:0007669"/>
    <property type="project" value="UniProtKB-KW"/>
</dbReference>
<dbReference type="PANTHER" id="PTHR42912">
    <property type="entry name" value="METHYLTRANSFERASE"/>
    <property type="match status" value="1"/>
</dbReference>
<organism evidence="2 3">
    <name type="scientific">Caballeronia jiangsuensis</name>
    <dbReference type="NCBI Taxonomy" id="1458357"/>
    <lineage>
        <taxon>Bacteria</taxon>
        <taxon>Pseudomonadati</taxon>
        <taxon>Pseudomonadota</taxon>
        <taxon>Betaproteobacteria</taxon>
        <taxon>Burkholderiales</taxon>
        <taxon>Burkholderiaceae</taxon>
        <taxon>Caballeronia</taxon>
    </lineage>
</organism>
<sequence length="684" mass="77697">MSRKNEDYWRSQDGEAYRRQQEWRSEQGNTNYREQEAWLVAHLKQCSERLGRPVEVLDVGCGFGRMARVLADCPFVVYYGYDFSATMAKELLDAPPASLEPVAGRVRVAPNPREAFADRRFDIVFTVSVLIHNAREAAARVLSEMASLLRPDGYLLLIENQLVPFELKENNWHGGCWLHDYAGDLAREYDVEVIRGRIPDHDIYLVRTVRGAQRAVTLIEGDGAARLLGDEERLLASIPRLHVALKGLQSELEHRDAAEAEARLHDVAEAHVMQARLIEQQGRALDERQRVIDEISAERDTLRSVQQLRAHIQQTLAQVHAQSQAIHVVPQTGDDLAQKSFTRAFPPEQSFEWQAARDTIYANPDSRFAQVCHVFHQDWVGMRSAVGALPGWKLSIPSAQGIPVADIERIVALLRQHDIRKLVLHGISDPMYALSLALARVGFDAQYLVWHGTTTQWVWEDERRFAHRAIQMAREGKVRRFSAIRRGLGPIVGERNFAPQLVNMPPLFSNRTVARRSPRREDCHALAPSWNDLRKNLATNVLAAQCVDRIGRIHVVAKDFDLPKWLAPKLTKVAYRDHTGMLEMMASMDLVLNVTTIDCHPMVDLEAMSVGTPCVRGPLFLDGLEDHEYVRLTSVDNPMSVEDISRCIERLLSVETLTLDGMMSDYKNALLELSRQRYLEFLEI</sequence>